<keyword evidence="9" id="KW-0411">Iron-sulfur</keyword>
<evidence type="ECO:0000256" key="5">
    <source>
        <dbReference type="ARBA" id="ARBA00022679"/>
    </source>
</evidence>
<dbReference type="NCBIfam" id="NF002806">
    <property type="entry name" value="PRK02948.1"/>
    <property type="match status" value="1"/>
</dbReference>
<keyword evidence="5" id="KW-0808">Transferase</keyword>
<dbReference type="GO" id="GO:0046872">
    <property type="term" value="F:metal ion binding"/>
    <property type="evidence" value="ECO:0007669"/>
    <property type="project" value="UniProtKB-KW"/>
</dbReference>
<feature type="domain" description="Aminotransferase class V" evidence="11">
    <location>
        <begin position="7"/>
        <end position="367"/>
    </location>
</feature>
<dbReference type="InterPro" id="IPR015422">
    <property type="entry name" value="PyrdxlP-dep_Trfase_small"/>
</dbReference>
<comment type="caution">
    <text evidence="12">The sequence shown here is derived from an EMBL/GenBank/DDBJ whole genome shotgun (WGS) entry which is preliminary data.</text>
</comment>
<evidence type="ECO:0000256" key="9">
    <source>
        <dbReference type="ARBA" id="ARBA00023014"/>
    </source>
</evidence>
<comment type="similarity">
    <text evidence="3">Belongs to the class-V pyridoxal-phosphate-dependent aminotransferase family. NifS/IscS subfamily.</text>
</comment>
<comment type="catalytic activity">
    <reaction evidence="10">
        <text>(sulfur carrier)-H + L-cysteine = (sulfur carrier)-SH + L-alanine</text>
        <dbReference type="Rhea" id="RHEA:43892"/>
        <dbReference type="Rhea" id="RHEA-COMP:14737"/>
        <dbReference type="Rhea" id="RHEA-COMP:14739"/>
        <dbReference type="ChEBI" id="CHEBI:29917"/>
        <dbReference type="ChEBI" id="CHEBI:35235"/>
        <dbReference type="ChEBI" id="CHEBI:57972"/>
        <dbReference type="ChEBI" id="CHEBI:64428"/>
        <dbReference type="EC" id="2.8.1.7"/>
    </reaction>
</comment>
<evidence type="ECO:0000256" key="7">
    <source>
        <dbReference type="ARBA" id="ARBA00022898"/>
    </source>
</evidence>
<dbReference type="GO" id="GO:0051536">
    <property type="term" value="F:iron-sulfur cluster binding"/>
    <property type="evidence" value="ECO:0007669"/>
    <property type="project" value="UniProtKB-KW"/>
</dbReference>
<sequence length="386" mass="41949">MKETRFYFDHSATTRVDPLVSEAMVKAMNTDFGNPSSVHSFGRDARVLLEDAREIIAGTLNANPAEVFFTSGGTEADNIALIGVMEANRKRGDHIITSKIEHHAVLDAAHYLEEHGFKVSYVSPDRYGMIQPEEVADAITPDTVLISIMHVNNEIGTINPVEEIGKIAQQKNILFHTDAVQSFGKIEVDVEKINADLLSISSHKIYGPKGCGALYLRKGVDVTPRTFGGHQERDVRTGTENLPGAVGLAQAAKICQEKIADESSRLTKLRDRLWNGLSDKLADIHLNGHPEKRLPGLNSISFAGVEGEALLLSLDLKGIAASTGSACSSGKTTASHVLLSMGITPEIAQSSIRFSMGRENDDEAVGYLLEVVPELVTKLRQMSFDM</sequence>
<dbReference type="Proteomes" id="UP000319619">
    <property type="component" value="Unassembled WGS sequence"/>
</dbReference>
<evidence type="ECO:0000256" key="1">
    <source>
        <dbReference type="ARBA" id="ARBA00001933"/>
    </source>
</evidence>
<keyword evidence="6" id="KW-0479">Metal-binding</keyword>
<gene>
    <name evidence="12" type="ORF">CEE37_11160</name>
</gene>
<evidence type="ECO:0000313" key="12">
    <source>
        <dbReference type="EMBL" id="TKJ39828.1"/>
    </source>
</evidence>
<dbReference type="Gene3D" id="1.10.260.50">
    <property type="match status" value="1"/>
</dbReference>
<evidence type="ECO:0000256" key="4">
    <source>
        <dbReference type="ARBA" id="ARBA00012239"/>
    </source>
</evidence>
<evidence type="ECO:0000259" key="11">
    <source>
        <dbReference type="Pfam" id="PF00266"/>
    </source>
</evidence>
<dbReference type="AlphaFoldDB" id="A0A532UY04"/>
<dbReference type="InterPro" id="IPR015424">
    <property type="entry name" value="PyrdxlP-dep_Trfase"/>
</dbReference>
<proteinExistence type="inferred from homology"/>
<dbReference type="EMBL" id="NJBN01000007">
    <property type="protein sequence ID" value="TKJ39828.1"/>
    <property type="molecule type" value="Genomic_DNA"/>
</dbReference>
<evidence type="ECO:0000313" key="13">
    <source>
        <dbReference type="Proteomes" id="UP000319619"/>
    </source>
</evidence>
<name>A0A532UY04_UNCL8</name>
<dbReference type="GO" id="GO:0031071">
    <property type="term" value="F:cysteine desulfurase activity"/>
    <property type="evidence" value="ECO:0007669"/>
    <property type="project" value="UniProtKB-EC"/>
</dbReference>
<protein>
    <recommendedName>
        <fullName evidence="4">cysteine desulfurase</fullName>
        <ecNumber evidence="4">2.8.1.7</ecNumber>
    </recommendedName>
</protein>
<dbReference type="Pfam" id="PF00266">
    <property type="entry name" value="Aminotran_5"/>
    <property type="match status" value="1"/>
</dbReference>
<keyword evidence="8" id="KW-0408">Iron</keyword>
<accession>A0A532UY04</accession>
<evidence type="ECO:0000256" key="8">
    <source>
        <dbReference type="ARBA" id="ARBA00023004"/>
    </source>
</evidence>
<keyword evidence="7" id="KW-0663">Pyridoxal phosphate</keyword>
<dbReference type="InterPro" id="IPR016454">
    <property type="entry name" value="Cysteine_dSase"/>
</dbReference>
<evidence type="ECO:0000256" key="3">
    <source>
        <dbReference type="ARBA" id="ARBA00006490"/>
    </source>
</evidence>
<dbReference type="FunFam" id="3.40.640.10:FF:000084">
    <property type="entry name" value="IscS-like cysteine desulfurase"/>
    <property type="match status" value="1"/>
</dbReference>
<dbReference type="Gene3D" id="3.40.640.10">
    <property type="entry name" value="Type I PLP-dependent aspartate aminotransferase-like (Major domain)"/>
    <property type="match status" value="1"/>
</dbReference>
<evidence type="ECO:0000256" key="10">
    <source>
        <dbReference type="ARBA" id="ARBA00050776"/>
    </source>
</evidence>
<dbReference type="InterPro" id="IPR000192">
    <property type="entry name" value="Aminotrans_V_dom"/>
</dbReference>
<organism evidence="12 13">
    <name type="scientific">candidate division LCP-89 bacterium B3_LCP</name>
    <dbReference type="NCBI Taxonomy" id="2012998"/>
    <lineage>
        <taxon>Bacteria</taxon>
        <taxon>Pseudomonadati</taxon>
        <taxon>Bacteria division LCP-89</taxon>
    </lineage>
</organism>
<comment type="cofactor">
    <cofactor evidence="1">
        <name>pyridoxal 5'-phosphate</name>
        <dbReference type="ChEBI" id="CHEBI:597326"/>
    </cofactor>
</comment>
<dbReference type="PANTHER" id="PTHR11601:SF34">
    <property type="entry name" value="CYSTEINE DESULFURASE"/>
    <property type="match status" value="1"/>
</dbReference>
<reference evidence="12 13" key="1">
    <citation type="submission" date="2017-06" db="EMBL/GenBank/DDBJ databases">
        <title>Novel microbial phyla capable of carbon fixation and sulfur reduction in deep-sea sediments.</title>
        <authorList>
            <person name="Huang J."/>
            <person name="Baker B."/>
            <person name="Wang Y."/>
        </authorList>
    </citation>
    <scope>NUCLEOTIDE SEQUENCE [LARGE SCALE GENOMIC DNA]</scope>
    <source>
        <strain evidence="12">B3_LCP</strain>
    </source>
</reference>
<dbReference type="PANTHER" id="PTHR11601">
    <property type="entry name" value="CYSTEINE DESULFURYLASE FAMILY MEMBER"/>
    <property type="match status" value="1"/>
</dbReference>
<dbReference type="Gene3D" id="3.90.1150.10">
    <property type="entry name" value="Aspartate Aminotransferase, domain 1"/>
    <property type="match status" value="1"/>
</dbReference>
<evidence type="ECO:0000256" key="6">
    <source>
        <dbReference type="ARBA" id="ARBA00022723"/>
    </source>
</evidence>
<dbReference type="InterPro" id="IPR015421">
    <property type="entry name" value="PyrdxlP-dep_Trfase_major"/>
</dbReference>
<dbReference type="SUPFAM" id="SSF53383">
    <property type="entry name" value="PLP-dependent transferases"/>
    <property type="match status" value="1"/>
</dbReference>
<dbReference type="EC" id="2.8.1.7" evidence="4"/>
<dbReference type="PIRSF" id="PIRSF005572">
    <property type="entry name" value="NifS"/>
    <property type="match status" value="1"/>
</dbReference>
<comment type="function">
    <text evidence="2">Catalyzes the removal of elemental sulfur atoms from cysteine to produce alanine. Seems to participate in the biosynthesis of the nitrogenase metalloclusters by providing the inorganic sulfur required for the Fe-S core formation.</text>
</comment>
<evidence type="ECO:0000256" key="2">
    <source>
        <dbReference type="ARBA" id="ARBA00003120"/>
    </source>
</evidence>